<comment type="caution">
    <text evidence="2">The sequence shown here is derived from an EMBL/GenBank/DDBJ whole genome shotgun (WGS) entry which is preliminary data.</text>
</comment>
<evidence type="ECO:0000313" key="2">
    <source>
        <dbReference type="EMBL" id="KAF6804445.1"/>
    </source>
</evidence>
<proteinExistence type="predicted"/>
<reference evidence="2 3" key="1">
    <citation type="journal article" date="2020" name="Phytopathology">
        <title>Genome Sequence Resources of Colletotrichum truncatum, C. plurivorum, C. musicola, and C. sojae: Four Species Pathogenic to Soybean (Glycine max).</title>
        <authorList>
            <person name="Rogerio F."/>
            <person name="Boufleur T.R."/>
            <person name="Ciampi-Guillardi M."/>
            <person name="Sukno S.A."/>
            <person name="Thon M.R."/>
            <person name="Massola Junior N.S."/>
            <person name="Baroncelli R."/>
        </authorList>
    </citation>
    <scope>NUCLEOTIDE SEQUENCE [LARGE SCALE GENOMIC DNA]</scope>
    <source>
        <strain evidence="2 3">LFN0009</strain>
    </source>
</reference>
<name>A0A8H6J112_9PEZI</name>
<gene>
    <name evidence="2" type="ORF">CSOJ01_10172</name>
</gene>
<organism evidence="2 3">
    <name type="scientific">Colletotrichum sojae</name>
    <dbReference type="NCBI Taxonomy" id="2175907"/>
    <lineage>
        <taxon>Eukaryota</taxon>
        <taxon>Fungi</taxon>
        <taxon>Dikarya</taxon>
        <taxon>Ascomycota</taxon>
        <taxon>Pezizomycotina</taxon>
        <taxon>Sordariomycetes</taxon>
        <taxon>Hypocreomycetidae</taxon>
        <taxon>Glomerellales</taxon>
        <taxon>Glomerellaceae</taxon>
        <taxon>Colletotrichum</taxon>
        <taxon>Colletotrichum orchidearum species complex</taxon>
    </lineage>
</organism>
<dbReference type="AlphaFoldDB" id="A0A8H6J112"/>
<dbReference type="Proteomes" id="UP000652219">
    <property type="component" value="Unassembled WGS sequence"/>
</dbReference>
<protein>
    <submittedName>
        <fullName evidence="2">Uncharacterized protein</fullName>
    </submittedName>
</protein>
<sequence>MDPSSSTAVVQRLSDLDLTPSSSSSTSVADNGATNWWSDRWSDGWSALPYELFLIIVEEFLEAAEKNFRLDQEIWCLRLYVTCRSIGVCLYEGSNHRQKAFYKHILAVSTVNRKTRAIFRERFCLVPVAGGYFDAPVMPPRRVWASNKATFALDTNLTPIPPAVALWPSTCFQRVERLYSVLEERMFIEPPDGMSAAFPNLKIFSGYVRFVRLPLPVEPHNHDEMLPLMGDASFFSLSKFDAARYQVIASRWAWLWEQGARILGYGSGYYRLSQVPDTADGHLVEFFPSPSHGVQFKFLRAQCNCYLEDGEGSDNAIEDDYYDSAYDYYDYYESDGDYYPIEGGYSESEVNNNESKDDDSESE</sequence>
<dbReference type="EMBL" id="WIGN01000208">
    <property type="protein sequence ID" value="KAF6804445.1"/>
    <property type="molecule type" value="Genomic_DNA"/>
</dbReference>
<accession>A0A8H6J112</accession>
<feature type="region of interest" description="Disordered" evidence="1">
    <location>
        <begin position="342"/>
        <end position="363"/>
    </location>
</feature>
<keyword evidence="3" id="KW-1185">Reference proteome</keyword>
<evidence type="ECO:0000313" key="3">
    <source>
        <dbReference type="Proteomes" id="UP000652219"/>
    </source>
</evidence>
<evidence type="ECO:0000256" key="1">
    <source>
        <dbReference type="SAM" id="MobiDB-lite"/>
    </source>
</evidence>